<dbReference type="InterPro" id="IPR036388">
    <property type="entry name" value="WH-like_DNA-bd_sf"/>
</dbReference>
<protein>
    <submittedName>
        <fullName evidence="4">DNA-protecting protein DprA</fullName>
    </submittedName>
</protein>
<evidence type="ECO:0000256" key="1">
    <source>
        <dbReference type="ARBA" id="ARBA00006525"/>
    </source>
</evidence>
<dbReference type="RefSeq" id="WP_191818746.1">
    <property type="nucleotide sequence ID" value="NZ_JACYFT010000001.1"/>
</dbReference>
<keyword evidence="5" id="KW-1185">Reference proteome</keyword>
<dbReference type="InterPro" id="IPR041614">
    <property type="entry name" value="DprA_WH"/>
</dbReference>
<dbReference type="SUPFAM" id="SSF47781">
    <property type="entry name" value="RuvA domain 2-like"/>
    <property type="match status" value="1"/>
</dbReference>
<feature type="domain" description="DprA winged helix" evidence="3">
    <location>
        <begin position="312"/>
        <end position="368"/>
    </location>
</feature>
<evidence type="ECO:0000313" key="5">
    <source>
        <dbReference type="Proteomes" id="UP000647424"/>
    </source>
</evidence>
<name>A0A927FGP2_9BURK</name>
<dbReference type="AlphaFoldDB" id="A0A927FGP2"/>
<dbReference type="NCBIfam" id="TIGR00732">
    <property type="entry name" value="dprA"/>
    <property type="match status" value="1"/>
</dbReference>
<evidence type="ECO:0000259" key="2">
    <source>
        <dbReference type="Pfam" id="PF02481"/>
    </source>
</evidence>
<accession>A0A927FGP2</accession>
<comment type="caution">
    <text evidence="4">The sequence shown here is derived from an EMBL/GenBank/DDBJ whole genome shotgun (WGS) entry which is preliminary data.</text>
</comment>
<proteinExistence type="inferred from homology"/>
<evidence type="ECO:0000259" key="3">
    <source>
        <dbReference type="Pfam" id="PF17782"/>
    </source>
</evidence>
<dbReference type="Pfam" id="PF17782">
    <property type="entry name" value="WHD_DprA"/>
    <property type="match status" value="1"/>
</dbReference>
<dbReference type="Gene3D" id="3.40.50.450">
    <property type="match status" value="1"/>
</dbReference>
<dbReference type="Proteomes" id="UP000647424">
    <property type="component" value="Unassembled WGS sequence"/>
</dbReference>
<dbReference type="PANTHER" id="PTHR43022">
    <property type="entry name" value="PROTEIN SMF"/>
    <property type="match status" value="1"/>
</dbReference>
<dbReference type="InterPro" id="IPR010994">
    <property type="entry name" value="RuvA_2-like"/>
</dbReference>
<reference evidence="4 5" key="1">
    <citation type="submission" date="2020-09" db="EMBL/GenBank/DDBJ databases">
        <title>Genome seq and assembly of Limnohabitants sp.</title>
        <authorList>
            <person name="Chhetri G."/>
        </authorList>
    </citation>
    <scope>NUCLEOTIDE SEQUENCE [LARGE SCALE GENOMIC DNA]</scope>
    <source>
        <strain evidence="4 5">JUR4</strain>
    </source>
</reference>
<organism evidence="4 5">
    <name type="scientific">Limnohabitans radicicola</name>
    <dbReference type="NCBI Taxonomy" id="2771427"/>
    <lineage>
        <taxon>Bacteria</taxon>
        <taxon>Pseudomonadati</taxon>
        <taxon>Pseudomonadota</taxon>
        <taxon>Betaproteobacteria</taxon>
        <taxon>Burkholderiales</taxon>
        <taxon>Comamonadaceae</taxon>
        <taxon>Limnohabitans</taxon>
    </lineage>
</organism>
<dbReference type="GO" id="GO:0009294">
    <property type="term" value="P:DNA-mediated transformation"/>
    <property type="evidence" value="ECO:0007669"/>
    <property type="project" value="InterPro"/>
</dbReference>
<sequence>MLASEQELGHWLRLTLTDGIGNDAARRLLSAFGPPENLWHQSPNDLRQVVSARQSEALQREPQGWAALLEATWQWLQDKPTERAIVTLGDNDYPAALLDTADPPLLLYAMGQTAHLHPLQAHHAIAMVGSRNPTPQGSVNAREFARSMAACGLTVVSGMALGIDGAAHEGALQGAEPGQLATIAVVGTGLDRVYPKQHLALAHSIAAQGLILSEYPLGTPPLNANFPKRNRLISGLSQATLVVEAALQSGSLITAKQALEQGRDVFAIPGSIHSPQSKGCHALIKQGAKLVESAQDVLEELRWPDAPAQSHEDRPETAAADSGLLAQMGHDPIGLDALQTRCGLATAQLQAQLLELELAGQLARLPGGLFQRLVKA</sequence>
<dbReference type="InterPro" id="IPR057666">
    <property type="entry name" value="DrpA_SLOG"/>
</dbReference>
<dbReference type="SUPFAM" id="SSF102405">
    <property type="entry name" value="MCP/YpsA-like"/>
    <property type="match status" value="1"/>
</dbReference>
<dbReference type="Gene3D" id="1.10.10.10">
    <property type="entry name" value="Winged helix-like DNA-binding domain superfamily/Winged helix DNA-binding domain"/>
    <property type="match status" value="1"/>
</dbReference>
<gene>
    <name evidence="4" type="primary">dprA</name>
    <name evidence="4" type="ORF">IC609_07325</name>
</gene>
<evidence type="ECO:0000313" key="4">
    <source>
        <dbReference type="EMBL" id="MBD8050351.1"/>
    </source>
</evidence>
<dbReference type="PANTHER" id="PTHR43022:SF1">
    <property type="entry name" value="PROTEIN SMF"/>
    <property type="match status" value="1"/>
</dbReference>
<dbReference type="Pfam" id="PF02481">
    <property type="entry name" value="DNA_processg_A"/>
    <property type="match status" value="1"/>
</dbReference>
<feature type="domain" description="Smf/DprA SLOG" evidence="2">
    <location>
        <begin position="85"/>
        <end position="301"/>
    </location>
</feature>
<dbReference type="InterPro" id="IPR003488">
    <property type="entry name" value="DprA"/>
</dbReference>
<dbReference type="EMBL" id="JACYFT010000001">
    <property type="protein sequence ID" value="MBD8050351.1"/>
    <property type="molecule type" value="Genomic_DNA"/>
</dbReference>
<comment type="similarity">
    <text evidence="1">Belongs to the DprA/Smf family.</text>
</comment>